<name>A0A8U0A2Z3_9EURY</name>
<dbReference type="KEGG" id="haad:MW046_03770"/>
<protein>
    <recommendedName>
        <fullName evidence="2">DUF8151 domain-containing protein</fullName>
    </recommendedName>
</protein>
<gene>
    <name evidence="3" type="ORF">MW046_03770</name>
</gene>
<dbReference type="EMBL" id="CP096019">
    <property type="protein sequence ID" value="UPM43571.1"/>
    <property type="molecule type" value="Genomic_DNA"/>
</dbReference>
<evidence type="ECO:0000256" key="1">
    <source>
        <dbReference type="SAM" id="Phobius"/>
    </source>
</evidence>
<dbReference type="GeneID" id="71927135"/>
<reference evidence="3" key="1">
    <citation type="submission" date="2022-04" db="EMBL/GenBank/DDBJ databases">
        <title>Halocatena sp. nov., isolated from a salt lake.</title>
        <authorList>
            <person name="Cui H.-L."/>
        </authorList>
    </citation>
    <scope>NUCLEOTIDE SEQUENCE</scope>
    <source>
        <strain evidence="3">AD-1</strain>
    </source>
</reference>
<keyword evidence="4" id="KW-1185">Reference proteome</keyword>
<proteinExistence type="predicted"/>
<dbReference type="Proteomes" id="UP000831768">
    <property type="component" value="Chromosome"/>
</dbReference>
<keyword evidence="1" id="KW-0472">Membrane</keyword>
<organism evidence="3 4">
    <name type="scientific">Halocatena salina</name>
    <dbReference type="NCBI Taxonomy" id="2934340"/>
    <lineage>
        <taxon>Archaea</taxon>
        <taxon>Methanobacteriati</taxon>
        <taxon>Methanobacteriota</taxon>
        <taxon>Stenosarchaea group</taxon>
        <taxon>Halobacteria</taxon>
        <taxon>Halobacteriales</taxon>
        <taxon>Natronomonadaceae</taxon>
        <taxon>Halocatena</taxon>
    </lineage>
</organism>
<feature type="transmembrane region" description="Helical" evidence="1">
    <location>
        <begin position="12"/>
        <end position="32"/>
    </location>
</feature>
<evidence type="ECO:0000313" key="3">
    <source>
        <dbReference type="EMBL" id="UPM43571.1"/>
    </source>
</evidence>
<keyword evidence="1" id="KW-1133">Transmembrane helix</keyword>
<accession>A0A8U0A2Z3</accession>
<dbReference type="RefSeq" id="WP_247994234.1">
    <property type="nucleotide sequence ID" value="NZ_CP096019.1"/>
</dbReference>
<dbReference type="Pfam" id="PF26478">
    <property type="entry name" value="DUF8151"/>
    <property type="match status" value="1"/>
</dbReference>
<keyword evidence="1" id="KW-0812">Transmembrane</keyword>
<feature type="domain" description="DUF8151" evidence="2">
    <location>
        <begin position="1"/>
        <end position="78"/>
    </location>
</feature>
<sequence length="81" mass="8550">MDDLISESVVEIVALIGSAVGSILFTVGGVVLEHSSLQSVVAGQSTVGLWEMYMGGLALIAGLYIGYQECWPRLVDYRSGA</sequence>
<evidence type="ECO:0000259" key="2">
    <source>
        <dbReference type="Pfam" id="PF26478"/>
    </source>
</evidence>
<evidence type="ECO:0000313" key="4">
    <source>
        <dbReference type="Proteomes" id="UP000831768"/>
    </source>
</evidence>
<dbReference type="AlphaFoldDB" id="A0A8U0A2Z3"/>
<feature type="transmembrane region" description="Helical" evidence="1">
    <location>
        <begin position="47"/>
        <end position="67"/>
    </location>
</feature>
<dbReference type="InterPro" id="IPR058464">
    <property type="entry name" value="DUF8151"/>
</dbReference>